<reference evidence="7" key="1">
    <citation type="submission" date="2015-06" db="UniProtKB">
        <authorList>
            <consortium name="EnsemblPlants"/>
        </authorList>
    </citation>
    <scope>IDENTIFICATION</scope>
</reference>
<keyword evidence="2" id="KW-0808">Transferase</keyword>
<dbReference type="PROSITE" id="PS51683">
    <property type="entry name" value="SAM_OMT_II"/>
    <property type="match status" value="1"/>
</dbReference>
<feature type="domain" description="O-methyltransferase dimerisation" evidence="6">
    <location>
        <begin position="1"/>
        <end position="83"/>
    </location>
</feature>
<dbReference type="InterPro" id="IPR001077">
    <property type="entry name" value="COMT_C"/>
</dbReference>
<dbReference type="InterPro" id="IPR012967">
    <property type="entry name" value="COMT_dimerisation"/>
</dbReference>
<dbReference type="GO" id="GO:0046983">
    <property type="term" value="F:protein dimerization activity"/>
    <property type="evidence" value="ECO:0007669"/>
    <property type="project" value="InterPro"/>
</dbReference>
<sequence length="344" mass="37212">MTLKAATELGIFDALGNAGSLAITADELASRLPTMDKAGGLAPVDRIMWLLASFDIVKCVTEAGPSGEVIRHYKPSPVCRWLSSNHGGPSLAPYSMFTTDQDFLMAWQQLGAAAGGGQTAFKRTHGVPMGKHLGRNPRLLGVVDKAMVQISVMVTSKLLERFHGFDDVAVLVDVGGGTGSTMEMITCRYKHIRGINFDLPHVISLAPSSLVECLRRTGNARMYVDGPGAGLGLLTSGVRAVPSRVTVLHMLDDNDCIKVLKNCHQALPDKGRLIAVEFVLPATPEVTRAAQNLYILDVMMLNNSEGGKERTAQEFLKLARESGFNGTFQSTYIFGNFWALEFTK</sequence>
<dbReference type="InterPro" id="IPR036390">
    <property type="entry name" value="WH_DNA-bd_sf"/>
</dbReference>
<dbReference type="PIRSF" id="PIRSF005739">
    <property type="entry name" value="O-mtase"/>
    <property type="match status" value="1"/>
</dbReference>
<evidence type="ECO:0000259" key="5">
    <source>
        <dbReference type="Pfam" id="PF00891"/>
    </source>
</evidence>
<name>M8CZZ7_AEGTA</name>
<organism evidence="7">
    <name type="scientific">Aegilops tauschii</name>
    <name type="common">Tausch's goatgrass</name>
    <name type="synonym">Aegilops squarrosa</name>
    <dbReference type="NCBI Taxonomy" id="37682"/>
    <lineage>
        <taxon>Eukaryota</taxon>
        <taxon>Viridiplantae</taxon>
        <taxon>Streptophyta</taxon>
        <taxon>Embryophyta</taxon>
        <taxon>Tracheophyta</taxon>
        <taxon>Spermatophyta</taxon>
        <taxon>Magnoliopsida</taxon>
        <taxon>Liliopsida</taxon>
        <taxon>Poales</taxon>
        <taxon>Poaceae</taxon>
        <taxon>BOP clade</taxon>
        <taxon>Pooideae</taxon>
        <taxon>Triticodae</taxon>
        <taxon>Triticeae</taxon>
        <taxon>Triticinae</taxon>
        <taxon>Aegilops</taxon>
    </lineage>
</organism>
<dbReference type="InterPro" id="IPR036388">
    <property type="entry name" value="WH-like_DNA-bd_sf"/>
</dbReference>
<evidence type="ECO:0000256" key="1">
    <source>
        <dbReference type="ARBA" id="ARBA00022603"/>
    </source>
</evidence>
<evidence type="ECO:0000256" key="3">
    <source>
        <dbReference type="ARBA" id="ARBA00022691"/>
    </source>
</evidence>
<dbReference type="GO" id="GO:0032259">
    <property type="term" value="P:methylation"/>
    <property type="evidence" value="ECO:0007669"/>
    <property type="project" value="UniProtKB-KW"/>
</dbReference>
<protein>
    <submittedName>
        <fullName evidence="7">Caffeic acid 3-O-methyltransferase</fullName>
    </submittedName>
</protein>
<evidence type="ECO:0000259" key="6">
    <source>
        <dbReference type="Pfam" id="PF08100"/>
    </source>
</evidence>
<dbReference type="GO" id="GO:0008171">
    <property type="term" value="F:O-methyltransferase activity"/>
    <property type="evidence" value="ECO:0007669"/>
    <property type="project" value="InterPro"/>
</dbReference>
<proteinExistence type="predicted"/>
<feature type="active site" description="Proton acceptor" evidence="4">
    <location>
        <position position="249"/>
    </location>
</feature>
<evidence type="ECO:0000313" key="7">
    <source>
        <dbReference type="EnsemblPlants" id="EMT29481"/>
    </source>
</evidence>
<dbReference type="InterPro" id="IPR016461">
    <property type="entry name" value="COMT-like"/>
</dbReference>
<keyword evidence="3" id="KW-0949">S-adenosyl-L-methionine</keyword>
<feature type="domain" description="O-methyltransferase C-terminal" evidence="5">
    <location>
        <begin position="107"/>
        <end position="325"/>
    </location>
</feature>
<accession>M8CZZ7</accession>
<evidence type="ECO:0000256" key="2">
    <source>
        <dbReference type="ARBA" id="ARBA00022679"/>
    </source>
</evidence>
<evidence type="ECO:0000256" key="4">
    <source>
        <dbReference type="PIRSR" id="PIRSR005739-1"/>
    </source>
</evidence>
<dbReference type="Pfam" id="PF00891">
    <property type="entry name" value="Methyltransf_2"/>
    <property type="match status" value="1"/>
</dbReference>
<dbReference type="Gene3D" id="3.40.50.150">
    <property type="entry name" value="Vaccinia Virus protein VP39"/>
    <property type="match status" value="1"/>
</dbReference>
<dbReference type="AlphaFoldDB" id="M8CZZ7"/>
<dbReference type="SUPFAM" id="SSF53335">
    <property type="entry name" value="S-adenosyl-L-methionine-dependent methyltransferases"/>
    <property type="match status" value="1"/>
</dbReference>
<dbReference type="EnsemblPlants" id="EMT29481">
    <property type="protein sequence ID" value="EMT29481"/>
    <property type="gene ID" value="F775_19652"/>
</dbReference>
<dbReference type="SUPFAM" id="SSF46785">
    <property type="entry name" value="Winged helix' DNA-binding domain"/>
    <property type="match status" value="1"/>
</dbReference>
<dbReference type="Gene3D" id="1.10.10.10">
    <property type="entry name" value="Winged helix-like DNA-binding domain superfamily/Winged helix DNA-binding domain"/>
    <property type="match status" value="1"/>
</dbReference>
<dbReference type="Pfam" id="PF08100">
    <property type="entry name" value="Dimerisation"/>
    <property type="match status" value="1"/>
</dbReference>
<dbReference type="InterPro" id="IPR029063">
    <property type="entry name" value="SAM-dependent_MTases_sf"/>
</dbReference>
<dbReference type="PANTHER" id="PTHR11746">
    <property type="entry name" value="O-METHYLTRANSFERASE"/>
    <property type="match status" value="1"/>
</dbReference>
<keyword evidence="1" id="KW-0489">Methyltransferase</keyword>